<name>A0A5U9KVR3_SALNE</name>
<accession>A0A5U9KVR3</accession>
<sequence length="349" mass="40376">MNGKLIFCADSILRFRSDYDNTTALPLVTLQNEIGQGCDDPYFLLRFYRHEVLVEKGTTLTNILLAIEPWKELLTAYLDRDVGAYIDEVKKPSKLTTCELEWIGIDRRTGFYRSYDYPEQQKDEDFENYLNRKGIPTKKFEISSGCDISGFAKGRDERWSISGDIHEIKNLPVILLNKHVLYVPKESGINLLNSNVDGVYEYDNGGFINGDTVFLLHEVLETIFIYGLFYYSPIDAKISNDMLLSKLNEYNEIAQDARLSIVDEKHEEEKTIKLEVADGAFDDFIRHVEYEKEYWKKLKDKCKINNQSPVRIGKIIPAEAPELRLFGKVFDDYMANSDAEYNKNKSKDN</sequence>
<protein>
    <submittedName>
        <fullName evidence="1">Uncharacterized protein</fullName>
    </submittedName>
</protein>
<dbReference type="AlphaFoldDB" id="A0A5U9KVR3"/>
<proteinExistence type="predicted"/>
<comment type="caution">
    <text evidence="1">The sequence shown here is derived from an EMBL/GenBank/DDBJ whole genome shotgun (WGS) entry which is preliminary data.</text>
</comment>
<organism evidence="1">
    <name type="scientific">Salmonella newport</name>
    <dbReference type="NCBI Taxonomy" id="108619"/>
    <lineage>
        <taxon>Bacteria</taxon>
        <taxon>Pseudomonadati</taxon>
        <taxon>Pseudomonadota</taxon>
        <taxon>Gammaproteobacteria</taxon>
        <taxon>Enterobacterales</taxon>
        <taxon>Enterobacteriaceae</taxon>
        <taxon>Salmonella</taxon>
    </lineage>
</organism>
<evidence type="ECO:0000313" key="1">
    <source>
        <dbReference type="EMBL" id="EBS2695327.1"/>
    </source>
</evidence>
<reference evidence="1" key="1">
    <citation type="submission" date="2018-07" db="EMBL/GenBank/DDBJ databases">
        <authorList>
            <person name="Ashton P.M."/>
            <person name="Dallman T."/>
            <person name="Nair S."/>
            <person name="De Pinna E."/>
            <person name="Peters T."/>
            <person name="Grant K."/>
        </authorList>
    </citation>
    <scope>NUCLEOTIDE SEQUENCE [LARGE SCALE GENOMIC DNA]</scope>
    <source>
        <strain evidence="1">436933</strain>
    </source>
</reference>
<dbReference type="EMBL" id="AAGUYM010000033">
    <property type="protein sequence ID" value="EBS2695327.1"/>
    <property type="molecule type" value="Genomic_DNA"/>
</dbReference>
<gene>
    <name evidence="1" type="ORF">DRY71_21820</name>
</gene>
<dbReference type="Proteomes" id="UP000839726">
    <property type="component" value="Unassembled WGS sequence"/>
</dbReference>